<gene>
    <name evidence="4" type="ordered locus">Metme_2521</name>
</gene>
<accession>F9ZWR5</accession>
<dbReference type="eggNOG" id="COG1131">
    <property type="taxonomic scope" value="Bacteria"/>
</dbReference>
<evidence type="ECO:0000259" key="3">
    <source>
        <dbReference type="PROSITE" id="PS50893"/>
    </source>
</evidence>
<reference evidence="4 5" key="1">
    <citation type="journal article" date="2011" name="J. Bacteriol.">
        <title>Complete Genome Sequence of the Aerobic Marine Methanotroph Methylomonas methanica MC09.</title>
        <authorList>
            <person name="Boden R."/>
            <person name="Cunliffe M."/>
            <person name="Scanlan J."/>
            <person name="Moussard H."/>
            <person name="Kits K.D."/>
            <person name="Klotz M.G."/>
            <person name="Jetten M.S."/>
            <person name="Vuilleumier S."/>
            <person name="Han J."/>
            <person name="Peters L."/>
            <person name="Mikhailova N."/>
            <person name="Teshima H."/>
            <person name="Tapia R."/>
            <person name="Kyrpides N."/>
            <person name="Ivanova N."/>
            <person name="Pagani I."/>
            <person name="Cheng J.F."/>
            <person name="Goodwin L."/>
            <person name="Han C."/>
            <person name="Hauser L."/>
            <person name="Land M.L."/>
            <person name="Lapidus A."/>
            <person name="Lucas S."/>
            <person name="Pitluck S."/>
            <person name="Woyke T."/>
            <person name="Stein L."/>
            <person name="Murrell J.C."/>
        </authorList>
    </citation>
    <scope>NUCLEOTIDE SEQUENCE [LARGE SCALE GENOMIC DNA]</scope>
    <source>
        <strain evidence="4 5">MC09</strain>
    </source>
</reference>
<dbReference type="InterPro" id="IPR017871">
    <property type="entry name" value="ABC_transporter-like_CS"/>
</dbReference>
<dbReference type="PANTHER" id="PTHR43038">
    <property type="entry name" value="ATP-BINDING CASSETTE, SUB-FAMILY H, MEMBER 1"/>
    <property type="match status" value="1"/>
</dbReference>
<dbReference type="OrthoDB" id="9805029at2"/>
<dbReference type="EMBL" id="CP002738">
    <property type="protein sequence ID" value="AEG00912.1"/>
    <property type="molecule type" value="Genomic_DNA"/>
</dbReference>
<evidence type="ECO:0000256" key="1">
    <source>
        <dbReference type="ARBA" id="ARBA00022741"/>
    </source>
</evidence>
<dbReference type="InterPro" id="IPR003593">
    <property type="entry name" value="AAA+_ATPase"/>
</dbReference>
<keyword evidence="5" id="KW-1185">Reference proteome</keyword>
<evidence type="ECO:0000256" key="2">
    <source>
        <dbReference type="ARBA" id="ARBA00022840"/>
    </source>
</evidence>
<organism evidence="4 5">
    <name type="scientific">Methylomonas methanica (strain DSM 25384 / MC09)</name>
    <dbReference type="NCBI Taxonomy" id="857087"/>
    <lineage>
        <taxon>Bacteria</taxon>
        <taxon>Pseudomonadati</taxon>
        <taxon>Pseudomonadota</taxon>
        <taxon>Gammaproteobacteria</taxon>
        <taxon>Methylococcales</taxon>
        <taxon>Methylococcaceae</taxon>
        <taxon>Methylomonas</taxon>
    </lineage>
</organism>
<reference evidence="5" key="3">
    <citation type="submission" date="2011-05" db="EMBL/GenBank/DDBJ databases">
        <title>Complete sequence of Methylomonas methanica MC09.</title>
        <authorList>
            <consortium name="US DOE Joint Genome Institute"/>
            <person name="Lucas S."/>
            <person name="Han J."/>
            <person name="Lapidus A."/>
            <person name="Cheng J.-F."/>
            <person name="Goodwin L."/>
            <person name="Pitluck S."/>
            <person name="Peters L."/>
            <person name="Mikhailova N."/>
            <person name="Teshima H."/>
            <person name="Han C."/>
            <person name="Tapia R."/>
            <person name="Land M."/>
            <person name="Hauser L."/>
            <person name="Kyrpides N."/>
            <person name="Ivanova N."/>
            <person name="Pagani I."/>
            <person name="Stein L."/>
            <person name="Woyke T."/>
        </authorList>
    </citation>
    <scope>NUCLEOTIDE SEQUENCE [LARGE SCALE GENOMIC DNA]</scope>
    <source>
        <strain evidence="5">MC09</strain>
    </source>
</reference>
<dbReference type="AlphaFoldDB" id="F9ZWR5"/>
<dbReference type="CDD" id="cd03230">
    <property type="entry name" value="ABC_DR_subfamily_A"/>
    <property type="match status" value="2"/>
</dbReference>
<dbReference type="SMART" id="SM00382">
    <property type="entry name" value="AAA"/>
    <property type="match status" value="2"/>
</dbReference>
<dbReference type="GO" id="GO:0005524">
    <property type="term" value="F:ATP binding"/>
    <property type="evidence" value="ECO:0007669"/>
    <property type="project" value="UniProtKB-KW"/>
</dbReference>
<sequence>MTAAANAGNTSPALNVLDVGKSFPAGGRRVTALQNVSLRLHGGVTALVGPDGAGKTTLLRLAAGLLLPDYGKVESFGMDTAEAGERLHRLIGYMPQRFGLYEDLSVLENLHLYADLHGMDSRERQQRFDELMRMTGLAKFNDRLAGRLSGGMKQKLGLACTLINRPRLLLLDEPSVGVDPVSRRELWRIIETLVREFAATVLLSTAYMDEAERCDHVILLDQGRILRQGSPAEFHALTEGRGFTLSSPMLSNRTVQQRAAALPGTIDAVVQGEAVRVILRAGTEPDWQAGFSEAEQLQCRSAAPRLEDAFITLLLEQRPPDKAPPPICLTAVDNTAPACAADQPAIIEVDAVDRWFGKFQAVKKLSFRVCQGEIFGLLGANGAGKTTTFRMLCGLLPASNGKLSVAGVDLRRAAAKARARLGYMSQKFSLYGQLSVRQNLEFFSHAYGLRHPHRQQRMEWALQQFDLQAFADTNSTDLALGYKQRLALACALMHEPAILFLDEPTSGIDPLARREFWTRINQLAGEGVTILVTTHFMEEAEYCDRLLIMREGDILAAGTPAEIKRLSSSRGQAPADSMEEAFIRLVETGEAAKQ</sequence>
<dbReference type="STRING" id="857087.Metme_2521"/>
<name>F9ZWR5_METMM</name>
<protein>
    <submittedName>
        <fullName evidence="4">Sulfate-transporting ATPase., Polyamine-transporting ATPase</fullName>
    </submittedName>
</protein>
<proteinExistence type="predicted"/>
<dbReference type="SUPFAM" id="SSF52540">
    <property type="entry name" value="P-loop containing nucleoside triphosphate hydrolases"/>
    <property type="match status" value="2"/>
</dbReference>
<evidence type="ECO:0000313" key="5">
    <source>
        <dbReference type="Proteomes" id="UP000008888"/>
    </source>
</evidence>
<dbReference type="GO" id="GO:0016887">
    <property type="term" value="F:ATP hydrolysis activity"/>
    <property type="evidence" value="ECO:0007669"/>
    <property type="project" value="InterPro"/>
</dbReference>
<reference key="2">
    <citation type="submission" date="2011-05" db="EMBL/GenBank/DDBJ databases">
        <title>Complete genome sequence of the aerobic marine methanotroph Methylomonas methanica MC09.</title>
        <authorList>
            <person name="Boden R."/>
            <person name="Cunliffe M."/>
            <person name="Scanlan J."/>
            <person name="Moussard H."/>
            <person name="Kits K.D."/>
            <person name="Klotz M."/>
            <person name="Jetten M."/>
            <person name="Vuilleumier S."/>
            <person name="Han J."/>
            <person name="Peters L."/>
            <person name="Mikhailova N."/>
            <person name="Teshima H."/>
            <person name="Tapia R."/>
            <person name="Kyrpides N."/>
            <person name="Ivanova N."/>
            <person name="Pagani I."/>
            <person name="Cheng J.-F."/>
            <person name="Goodwin L."/>
            <person name="Han C."/>
            <person name="Hauser L."/>
            <person name="Land M."/>
            <person name="Lapidus A."/>
            <person name="Lucas S."/>
            <person name="Pitluck S."/>
            <person name="Woyke T."/>
            <person name="Stein L.Y."/>
            <person name="Murrell C."/>
        </authorList>
    </citation>
    <scope>NUCLEOTIDE SEQUENCE</scope>
    <source>
        <strain>MC09</strain>
    </source>
</reference>
<dbReference type="KEGG" id="mmt:Metme_2521"/>
<dbReference type="InterPro" id="IPR003439">
    <property type="entry name" value="ABC_transporter-like_ATP-bd"/>
</dbReference>
<keyword evidence="1" id="KW-0547">Nucleotide-binding</keyword>
<feature type="domain" description="ABC transporter" evidence="3">
    <location>
        <begin position="347"/>
        <end position="576"/>
    </location>
</feature>
<feature type="domain" description="ABC transporter" evidence="3">
    <location>
        <begin position="14"/>
        <end position="247"/>
    </location>
</feature>
<dbReference type="Pfam" id="PF00005">
    <property type="entry name" value="ABC_tran"/>
    <property type="match status" value="2"/>
</dbReference>
<keyword evidence="2" id="KW-0067">ATP-binding</keyword>
<dbReference type="InterPro" id="IPR027417">
    <property type="entry name" value="P-loop_NTPase"/>
</dbReference>
<dbReference type="HOGENOM" id="CLU_000604_83_0_6"/>
<dbReference type="Gene3D" id="3.40.50.300">
    <property type="entry name" value="P-loop containing nucleotide triphosphate hydrolases"/>
    <property type="match status" value="2"/>
</dbReference>
<evidence type="ECO:0000313" key="4">
    <source>
        <dbReference type="EMBL" id="AEG00912.1"/>
    </source>
</evidence>
<dbReference type="PROSITE" id="PS00211">
    <property type="entry name" value="ABC_TRANSPORTER_1"/>
    <property type="match status" value="1"/>
</dbReference>
<dbReference type="RefSeq" id="WP_013819148.1">
    <property type="nucleotide sequence ID" value="NC_015572.1"/>
</dbReference>
<dbReference type="PANTHER" id="PTHR43038:SF3">
    <property type="entry name" value="ABC TRANSPORTER G FAMILY MEMBER 20 ISOFORM X1"/>
    <property type="match status" value="1"/>
</dbReference>
<dbReference type="PROSITE" id="PS50893">
    <property type="entry name" value="ABC_TRANSPORTER_2"/>
    <property type="match status" value="2"/>
</dbReference>
<dbReference type="Proteomes" id="UP000008888">
    <property type="component" value="Chromosome"/>
</dbReference>